<name>A0ABM8ZCX0_9LACO</name>
<comment type="catalytic activity">
    <reaction evidence="13">
        <text>L-tyrosyl-[protein] + ATP = O-phospho-L-tyrosyl-[protein] + ADP + H(+)</text>
        <dbReference type="Rhea" id="RHEA:10596"/>
        <dbReference type="Rhea" id="RHEA-COMP:10136"/>
        <dbReference type="Rhea" id="RHEA-COMP:20101"/>
        <dbReference type="ChEBI" id="CHEBI:15378"/>
        <dbReference type="ChEBI" id="CHEBI:30616"/>
        <dbReference type="ChEBI" id="CHEBI:46858"/>
        <dbReference type="ChEBI" id="CHEBI:61978"/>
        <dbReference type="ChEBI" id="CHEBI:456216"/>
        <dbReference type="EC" id="2.7.10.2"/>
    </reaction>
</comment>
<keyword evidence="16" id="KW-1185">Reference proteome</keyword>
<comment type="function">
    <text evidence="12">Involved in the regulation of capsular polysaccharide biosynthesis. Autophosphorylation of CpsD attenuates its activity and reduces the level of encapsulation. May be part of a complex that directs the coordinated polymerization and export to the cell surface of the capsular polysaccharide.</text>
</comment>
<dbReference type="InterPro" id="IPR027417">
    <property type="entry name" value="P-loop_NTPase"/>
</dbReference>
<sequence length="247" mass="26912">MVLFKKKDLNKIDQYTQKNGVRLVNLVDSKSIVAEQIRMIKTNIEFAGVAKNKLKSIVITSPEISDGKSTVSANLAIAWAQSGKRVLFMDADLRRPTLHSTFNLPNNEGLTSILSGQGSVETAIRHTVVGNLDVLVSGIVPPNPAELLGSKQMENLIKWAEEKYDLLIIDTAPVNLVTDGQILATKVDGTVLVVRYGKTQKTTTKRAIELIQHVEGNILGVVARGTQKEVAGYGYGYGYGYGNENSK</sequence>
<dbReference type="EC" id="2.7.10.2" evidence="3"/>
<dbReference type="Pfam" id="PF13614">
    <property type="entry name" value="AAA_31"/>
    <property type="match status" value="1"/>
</dbReference>
<dbReference type="RefSeq" id="WP_230099171.1">
    <property type="nucleotide sequence ID" value="NZ_CAKKNT010000025.1"/>
</dbReference>
<evidence type="ECO:0000256" key="10">
    <source>
        <dbReference type="ARBA" id="ARBA00023137"/>
    </source>
</evidence>
<dbReference type="Gene3D" id="3.40.50.300">
    <property type="entry name" value="P-loop containing nucleotide triphosphate hydrolases"/>
    <property type="match status" value="1"/>
</dbReference>
<evidence type="ECO:0000313" key="16">
    <source>
        <dbReference type="Proteomes" id="UP000789719"/>
    </source>
</evidence>
<dbReference type="CDD" id="cd05387">
    <property type="entry name" value="BY-kinase"/>
    <property type="match status" value="1"/>
</dbReference>
<evidence type="ECO:0000256" key="13">
    <source>
        <dbReference type="ARBA" id="ARBA00051245"/>
    </source>
</evidence>
<evidence type="ECO:0000256" key="3">
    <source>
        <dbReference type="ARBA" id="ARBA00011903"/>
    </source>
</evidence>
<comment type="pathway">
    <text evidence="1">Capsule biogenesis; capsule polysaccharide biosynthesis.</text>
</comment>
<evidence type="ECO:0000256" key="11">
    <source>
        <dbReference type="ARBA" id="ARBA00023169"/>
    </source>
</evidence>
<dbReference type="GO" id="GO:0004715">
    <property type="term" value="F:non-membrane spanning protein tyrosine kinase activity"/>
    <property type="evidence" value="ECO:0007669"/>
    <property type="project" value="UniProtKB-EC"/>
</dbReference>
<protein>
    <recommendedName>
        <fullName evidence="4">Tyrosine-protein kinase CpsD</fullName>
        <ecNumber evidence="3">2.7.10.2</ecNumber>
    </recommendedName>
</protein>
<keyword evidence="8" id="KW-0067">ATP-binding</keyword>
<reference evidence="15 16" key="1">
    <citation type="submission" date="2021-11" db="EMBL/GenBank/DDBJ databases">
        <authorList>
            <person name="Depoorter E."/>
        </authorList>
    </citation>
    <scope>NUCLEOTIDE SEQUENCE [LARGE SCALE GENOMIC DNA]</scope>
    <source>
        <strain evidence="15 16">LMG 24286</strain>
    </source>
</reference>
<evidence type="ECO:0000256" key="12">
    <source>
        <dbReference type="ARBA" id="ARBA00024964"/>
    </source>
</evidence>
<comment type="similarity">
    <text evidence="2">Belongs to the CpsD/CapB family.</text>
</comment>
<dbReference type="SUPFAM" id="SSF52540">
    <property type="entry name" value="P-loop containing nucleoside triphosphate hydrolases"/>
    <property type="match status" value="1"/>
</dbReference>
<keyword evidence="7 15" id="KW-0418">Kinase</keyword>
<dbReference type="NCBIfam" id="TIGR01007">
    <property type="entry name" value="eps_fam"/>
    <property type="match status" value="1"/>
</dbReference>
<evidence type="ECO:0000313" key="15">
    <source>
        <dbReference type="EMBL" id="CAH0419123.1"/>
    </source>
</evidence>
<evidence type="ECO:0000256" key="9">
    <source>
        <dbReference type="ARBA" id="ARBA00022903"/>
    </source>
</evidence>
<keyword evidence="6" id="KW-0547">Nucleotide-binding</keyword>
<keyword evidence="5 15" id="KW-0808">Transferase</keyword>
<gene>
    <name evidence="15" type="primary">ywqD</name>
    <name evidence="15" type="ORF">WGH24286_01570</name>
</gene>
<evidence type="ECO:0000256" key="1">
    <source>
        <dbReference type="ARBA" id="ARBA00005132"/>
    </source>
</evidence>
<evidence type="ECO:0000256" key="8">
    <source>
        <dbReference type="ARBA" id="ARBA00022840"/>
    </source>
</evidence>
<dbReference type="InterPro" id="IPR050445">
    <property type="entry name" value="Bact_polysacc_biosynth/exp"/>
</dbReference>
<keyword evidence="9" id="KW-0972">Capsule biogenesis/degradation</keyword>
<keyword evidence="10" id="KW-0829">Tyrosine-protein kinase</keyword>
<dbReference type="PANTHER" id="PTHR32309">
    <property type="entry name" value="TYROSINE-PROTEIN KINASE"/>
    <property type="match status" value="1"/>
</dbReference>
<dbReference type="Proteomes" id="UP000789719">
    <property type="component" value="Unassembled WGS sequence"/>
</dbReference>
<dbReference type="EMBL" id="CAKKNT010000025">
    <property type="protein sequence ID" value="CAH0419123.1"/>
    <property type="molecule type" value="Genomic_DNA"/>
</dbReference>
<evidence type="ECO:0000256" key="4">
    <source>
        <dbReference type="ARBA" id="ARBA00019200"/>
    </source>
</evidence>
<evidence type="ECO:0000256" key="7">
    <source>
        <dbReference type="ARBA" id="ARBA00022777"/>
    </source>
</evidence>
<proteinExistence type="inferred from homology"/>
<feature type="domain" description="AAA" evidence="14">
    <location>
        <begin position="67"/>
        <end position="183"/>
    </location>
</feature>
<evidence type="ECO:0000256" key="5">
    <source>
        <dbReference type="ARBA" id="ARBA00022679"/>
    </source>
</evidence>
<evidence type="ECO:0000256" key="2">
    <source>
        <dbReference type="ARBA" id="ARBA00007316"/>
    </source>
</evidence>
<dbReference type="InterPro" id="IPR005702">
    <property type="entry name" value="Wzc-like_C"/>
</dbReference>
<organism evidence="15 16">
    <name type="scientific">Periweissella ghanensis</name>
    <dbReference type="NCBI Taxonomy" id="467997"/>
    <lineage>
        <taxon>Bacteria</taxon>
        <taxon>Bacillati</taxon>
        <taxon>Bacillota</taxon>
        <taxon>Bacilli</taxon>
        <taxon>Lactobacillales</taxon>
        <taxon>Lactobacillaceae</taxon>
        <taxon>Periweissella</taxon>
    </lineage>
</organism>
<evidence type="ECO:0000256" key="6">
    <source>
        <dbReference type="ARBA" id="ARBA00022741"/>
    </source>
</evidence>
<dbReference type="InterPro" id="IPR025669">
    <property type="entry name" value="AAA_dom"/>
</dbReference>
<comment type="caution">
    <text evidence="15">The sequence shown here is derived from an EMBL/GenBank/DDBJ whole genome shotgun (WGS) entry which is preliminary data.</text>
</comment>
<accession>A0ABM8ZCX0</accession>
<evidence type="ECO:0000259" key="14">
    <source>
        <dbReference type="Pfam" id="PF13614"/>
    </source>
</evidence>
<keyword evidence="11" id="KW-0270">Exopolysaccharide synthesis</keyword>
<dbReference type="PANTHER" id="PTHR32309:SF13">
    <property type="entry name" value="FERRIC ENTEROBACTIN TRANSPORT PROTEIN FEPE"/>
    <property type="match status" value="1"/>
</dbReference>